<dbReference type="GO" id="GO:0006357">
    <property type="term" value="P:regulation of transcription by RNA polymerase II"/>
    <property type="evidence" value="ECO:0007669"/>
    <property type="project" value="TreeGrafter"/>
</dbReference>
<sequence length="295" mass="34322">MSLCEIMMDKQPEEKSQAKDNKRPHRLYPSLPNVDRYEICKLDDSIGEKLHEGAEFCHDRLLEDTQLEVSAAKDDARLTAQILILERQREEVISLNKRWAKEYQTMVCYYKQKVQDLKALLHCAFEEGACEARVKPIASCKKLKTLKGKDDTQTGDVDVCSELLAAEKKVQSLHAQNSTLTRRGQHQHEEIKRLNKALEEALLTSAPPGISSETQQDVWKHQAEVYKEDFLTERKDREKLKEKYLELESQFRKARRELRVLKSQVTCTQPPQVVLECTHRVKRPNNQVDPRRERS</sequence>
<feature type="compositionally biased region" description="Basic and acidic residues" evidence="3">
    <location>
        <begin position="7"/>
        <end position="21"/>
    </location>
</feature>
<dbReference type="PANTHER" id="PTHR31882:SF2">
    <property type="entry name" value="TNFAIP3-INTERACTING PROTEIN 3"/>
    <property type="match status" value="1"/>
</dbReference>
<evidence type="ECO:0008006" key="6">
    <source>
        <dbReference type="Google" id="ProtNLM"/>
    </source>
</evidence>
<keyword evidence="1 2" id="KW-0175">Coiled coil</keyword>
<accession>A0AAV6TAS7</accession>
<dbReference type="GO" id="GO:0071222">
    <property type="term" value="P:cellular response to lipopolysaccharide"/>
    <property type="evidence" value="ECO:0007669"/>
    <property type="project" value="TreeGrafter"/>
</dbReference>
<proteinExistence type="predicted"/>
<gene>
    <name evidence="4" type="ORF">JOB18_040845</name>
</gene>
<evidence type="ECO:0000256" key="1">
    <source>
        <dbReference type="ARBA" id="ARBA00023054"/>
    </source>
</evidence>
<name>A0AAV6TAS7_SOLSE</name>
<protein>
    <recommendedName>
        <fullName evidence="6">TNFAIP3 interacting protein 3</fullName>
    </recommendedName>
</protein>
<dbReference type="EMBL" id="JAGKHQ010000001">
    <property type="protein sequence ID" value="KAG7526475.1"/>
    <property type="molecule type" value="Genomic_DNA"/>
</dbReference>
<feature type="region of interest" description="Disordered" evidence="3">
    <location>
        <begin position="1"/>
        <end position="27"/>
    </location>
</feature>
<evidence type="ECO:0000256" key="2">
    <source>
        <dbReference type="SAM" id="Coils"/>
    </source>
</evidence>
<reference evidence="4 5" key="1">
    <citation type="journal article" date="2021" name="Sci. Rep.">
        <title>Chromosome anchoring in Senegalese sole (Solea senegalensis) reveals sex-associated markers and genome rearrangements in flatfish.</title>
        <authorList>
            <person name="Guerrero-Cozar I."/>
            <person name="Gomez-Garrido J."/>
            <person name="Berbel C."/>
            <person name="Martinez-Blanch J.F."/>
            <person name="Alioto T."/>
            <person name="Claros M.G."/>
            <person name="Gagnaire P.A."/>
            <person name="Manchado M."/>
        </authorList>
    </citation>
    <scope>NUCLEOTIDE SEQUENCE [LARGE SCALE GENOMIC DNA]</scope>
    <source>
        <strain evidence="4">Sse05_10M</strain>
    </source>
</reference>
<organism evidence="4 5">
    <name type="scientific">Solea senegalensis</name>
    <name type="common">Senegalese sole</name>
    <dbReference type="NCBI Taxonomy" id="28829"/>
    <lineage>
        <taxon>Eukaryota</taxon>
        <taxon>Metazoa</taxon>
        <taxon>Chordata</taxon>
        <taxon>Craniata</taxon>
        <taxon>Vertebrata</taxon>
        <taxon>Euteleostomi</taxon>
        <taxon>Actinopterygii</taxon>
        <taxon>Neopterygii</taxon>
        <taxon>Teleostei</taxon>
        <taxon>Neoteleostei</taxon>
        <taxon>Acanthomorphata</taxon>
        <taxon>Carangaria</taxon>
        <taxon>Pleuronectiformes</taxon>
        <taxon>Pleuronectoidei</taxon>
        <taxon>Soleidae</taxon>
        <taxon>Solea</taxon>
    </lineage>
</organism>
<keyword evidence="5" id="KW-1185">Reference proteome</keyword>
<dbReference type="PANTHER" id="PTHR31882">
    <property type="entry name" value="TNFAIP3-INTERACTING PROTEIN COILED COIL FAMILY MEMBER"/>
    <property type="match status" value="1"/>
</dbReference>
<dbReference type="Proteomes" id="UP000693946">
    <property type="component" value="Linkage Group LG1"/>
</dbReference>
<dbReference type="GO" id="GO:0043122">
    <property type="term" value="P:regulation of canonical NF-kappaB signal transduction"/>
    <property type="evidence" value="ECO:0007669"/>
    <property type="project" value="UniProtKB-ARBA"/>
</dbReference>
<comment type="caution">
    <text evidence="4">The sequence shown here is derived from an EMBL/GenBank/DDBJ whole genome shotgun (WGS) entry which is preliminary data.</text>
</comment>
<evidence type="ECO:0000313" key="4">
    <source>
        <dbReference type="EMBL" id="KAG7526475.1"/>
    </source>
</evidence>
<feature type="coiled-coil region" evidence="2">
    <location>
        <begin position="230"/>
        <end position="264"/>
    </location>
</feature>
<evidence type="ECO:0000256" key="3">
    <source>
        <dbReference type="SAM" id="MobiDB-lite"/>
    </source>
</evidence>
<dbReference type="GO" id="GO:0005737">
    <property type="term" value="C:cytoplasm"/>
    <property type="evidence" value="ECO:0007669"/>
    <property type="project" value="UniProtKB-ARBA"/>
</dbReference>
<evidence type="ECO:0000313" key="5">
    <source>
        <dbReference type="Proteomes" id="UP000693946"/>
    </source>
</evidence>
<dbReference type="AlphaFoldDB" id="A0AAV6TAS7"/>